<dbReference type="InterPro" id="IPR029058">
    <property type="entry name" value="AB_hydrolase_fold"/>
</dbReference>
<dbReference type="EMBL" id="FONG01000011">
    <property type="protein sequence ID" value="SFF30718.1"/>
    <property type="molecule type" value="Genomic_DNA"/>
</dbReference>
<dbReference type="RefSeq" id="WP_143120597.1">
    <property type="nucleotide sequence ID" value="NZ_FONG01000011.1"/>
</dbReference>
<accession>A0A1I2HMG7</accession>
<dbReference type="PROSITE" id="PS51318">
    <property type="entry name" value="TAT"/>
    <property type="match status" value="1"/>
</dbReference>
<dbReference type="STRING" id="380248.SAMN05216251_11193"/>
<organism evidence="1 2">
    <name type="scientific">Actinacidiphila alni</name>
    <dbReference type="NCBI Taxonomy" id="380248"/>
    <lineage>
        <taxon>Bacteria</taxon>
        <taxon>Bacillati</taxon>
        <taxon>Actinomycetota</taxon>
        <taxon>Actinomycetes</taxon>
        <taxon>Kitasatosporales</taxon>
        <taxon>Streptomycetaceae</taxon>
        <taxon>Actinacidiphila</taxon>
    </lineage>
</organism>
<dbReference type="Proteomes" id="UP000199323">
    <property type="component" value="Unassembled WGS sequence"/>
</dbReference>
<evidence type="ECO:0000313" key="2">
    <source>
        <dbReference type="Proteomes" id="UP000199323"/>
    </source>
</evidence>
<protein>
    <submittedName>
        <fullName evidence="1">Uncharacterized protein</fullName>
    </submittedName>
</protein>
<dbReference type="AlphaFoldDB" id="A0A1I2HMG7"/>
<proteinExistence type="predicted"/>
<keyword evidence="2" id="KW-1185">Reference proteome</keyword>
<dbReference type="InterPro" id="IPR017853">
    <property type="entry name" value="GH"/>
</dbReference>
<dbReference type="OrthoDB" id="8431218at2"/>
<name>A0A1I2HMG7_9ACTN</name>
<evidence type="ECO:0000313" key="1">
    <source>
        <dbReference type="EMBL" id="SFF30718.1"/>
    </source>
</evidence>
<reference evidence="1 2" key="1">
    <citation type="submission" date="2016-10" db="EMBL/GenBank/DDBJ databases">
        <authorList>
            <person name="de Groot N.N."/>
        </authorList>
    </citation>
    <scope>NUCLEOTIDE SEQUENCE [LARGE SCALE GENOMIC DNA]</scope>
    <source>
        <strain evidence="1 2">CGMCC 4.3510</strain>
    </source>
</reference>
<dbReference type="InterPro" id="IPR006311">
    <property type="entry name" value="TAT_signal"/>
</dbReference>
<sequence>MSDERSAGPGRGVTRRVFLAGSTLVAAALATTADLPGAAAATPAAVTAGPVLPDPPDSGIARAQIFDNQIPDRSVYAGLTYFVWGASSLAQPAGAVPCGYLPAFRDYDRTHDLAWFQANHPDWLVYTSDRTTPAYEFGNTVYLPIDFTNPAVRTYYYDTYVQPLLDAGYPFVGFDNVVTFNGYGNCGHFDSAGTWVQQFSGERVDDDWAAAVLDWLDYLAGRLHAAGAGIAANITWNASVKPADMLAAIGLVDVYVDEQGFTAHRVANYNDQAWQDRFDLVRQIAPTTPYVSINQTATDDLADASTAQIDWVIANYLLCREQRSMLALCGDQQYHVFLDRPELHTDIGAPSAAPYTDTGGARARAYTGGLALVNPSSTQTTTTALPAGTWTDLRGTAHTGQIALPPNSGTVLAGPTA</sequence>
<dbReference type="SUPFAM" id="SSF53474">
    <property type="entry name" value="alpha/beta-Hydrolases"/>
    <property type="match status" value="1"/>
</dbReference>
<dbReference type="SUPFAM" id="SSF51445">
    <property type="entry name" value="(Trans)glycosidases"/>
    <property type="match status" value="1"/>
</dbReference>
<gene>
    <name evidence="1" type="ORF">SAMN05216251_11193</name>
</gene>